<dbReference type="InterPro" id="IPR051217">
    <property type="entry name" value="Insect_Cuticle_Struc_Prot"/>
</dbReference>
<evidence type="ECO:0000313" key="6">
    <source>
        <dbReference type="EMBL" id="KAK7867085.1"/>
    </source>
</evidence>
<evidence type="ECO:0008006" key="8">
    <source>
        <dbReference type="Google" id="ProtNLM"/>
    </source>
</evidence>
<dbReference type="GO" id="GO:0031012">
    <property type="term" value="C:extracellular matrix"/>
    <property type="evidence" value="ECO:0007669"/>
    <property type="project" value="TreeGrafter"/>
</dbReference>
<protein>
    <recommendedName>
        <fullName evidence="8">Cuticular protein</fullName>
    </recommendedName>
</protein>
<reference evidence="6 7" key="1">
    <citation type="submission" date="2024-03" db="EMBL/GenBank/DDBJ databases">
        <title>The genome assembly and annotation of the cricket Gryllus longicercus Weissman &amp; Gray.</title>
        <authorList>
            <person name="Szrajer S."/>
            <person name="Gray D."/>
            <person name="Ylla G."/>
        </authorList>
    </citation>
    <scope>NUCLEOTIDE SEQUENCE [LARGE SCALE GENOMIC DNA]</scope>
    <source>
        <strain evidence="6">DAG 2021-001</strain>
        <tissue evidence="6">Whole body minus gut</tissue>
    </source>
</reference>
<evidence type="ECO:0000256" key="4">
    <source>
        <dbReference type="PROSITE-ProRule" id="PRU00497"/>
    </source>
</evidence>
<dbReference type="AlphaFoldDB" id="A0AAN9VLD5"/>
<keyword evidence="7" id="KW-1185">Reference proteome</keyword>
<sequence>MAPKCSFALLLVALVGGARAGFLAGGHLAGGPGYLAGRADPYFDPHPQYNFAYSVSDGLTGDSKSQQESRNGDAVQGSYSLVEPDGHVRTVHYSADAVNGFNAVVQRTGAGRALAPAAPVAAVAKFAAPAVAVAPVAKFAAAAPLLRRPAGFGGYGAGGYGAGGYGYGHAAASTSFAGPYAAYHY</sequence>
<evidence type="ECO:0000256" key="2">
    <source>
        <dbReference type="ARBA" id="ARBA00022737"/>
    </source>
</evidence>
<proteinExistence type="predicted"/>
<dbReference type="Pfam" id="PF00379">
    <property type="entry name" value="Chitin_bind_4"/>
    <property type="match status" value="1"/>
</dbReference>
<dbReference type="PROSITE" id="PS51155">
    <property type="entry name" value="CHIT_BIND_RR_2"/>
    <property type="match status" value="1"/>
</dbReference>
<dbReference type="PRINTS" id="PR00947">
    <property type="entry name" value="CUTICLE"/>
</dbReference>
<dbReference type="PROSITE" id="PS00233">
    <property type="entry name" value="CHIT_BIND_RR_1"/>
    <property type="match status" value="1"/>
</dbReference>
<evidence type="ECO:0000256" key="1">
    <source>
        <dbReference type="ARBA" id="ARBA00022460"/>
    </source>
</evidence>
<feature type="signal peptide" evidence="5">
    <location>
        <begin position="1"/>
        <end position="20"/>
    </location>
</feature>
<dbReference type="GO" id="GO:0042302">
    <property type="term" value="F:structural constituent of cuticle"/>
    <property type="evidence" value="ECO:0007669"/>
    <property type="project" value="UniProtKB-UniRule"/>
</dbReference>
<evidence type="ECO:0000256" key="3">
    <source>
        <dbReference type="ARBA" id="ARBA00037307"/>
    </source>
</evidence>
<comment type="caution">
    <text evidence="6">The sequence shown here is derived from an EMBL/GenBank/DDBJ whole genome shotgun (WGS) entry which is preliminary data.</text>
</comment>
<dbReference type="PANTHER" id="PTHR12236">
    <property type="entry name" value="STRUCTURAL CONTITUENT OF CUTICLE"/>
    <property type="match status" value="1"/>
</dbReference>
<dbReference type="Proteomes" id="UP001378592">
    <property type="component" value="Unassembled WGS sequence"/>
</dbReference>
<dbReference type="InterPro" id="IPR000618">
    <property type="entry name" value="Insect_cuticle"/>
</dbReference>
<accession>A0AAN9VLD5</accession>
<dbReference type="GO" id="GO:0005615">
    <property type="term" value="C:extracellular space"/>
    <property type="evidence" value="ECO:0007669"/>
    <property type="project" value="TreeGrafter"/>
</dbReference>
<feature type="chain" id="PRO_5043044902" description="Cuticular protein" evidence="5">
    <location>
        <begin position="21"/>
        <end position="185"/>
    </location>
</feature>
<keyword evidence="2" id="KW-0677">Repeat</keyword>
<keyword evidence="5" id="KW-0732">Signal</keyword>
<comment type="function">
    <text evidence="3">Component of the cuticle of migratory locust which contains more than 100 different structural proteins.</text>
</comment>
<dbReference type="EMBL" id="JAZDUA010000127">
    <property type="protein sequence ID" value="KAK7867085.1"/>
    <property type="molecule type" value="Genomic_DNA"/>
</dbReference>
<evidence type="ECO:0000256" key="5">
    <source>
        <dbReference type="SAM" id="SignalP"/>
    </source>
</evidence>
<dbReference type="InterPro" id="IPR031311">
    <property type="entry name" value="CHIT_BIND_RR_consensus"/>
</dbReference>
<evidence type="ECO:0000313" key="7">
    <source>
        <dbReference type="Proteomes" id="UP001378592"/>
    </source>
</evidence>
<gene>
    <name evidence="6" type="ORF">R5R35_004021</name>
</gene>
<name>A0AAN9VLD5_9ORTH</name>
<keyword evidence="1 4" id="KW-0193">Cuticle</keyword>
<dbReference type="PANTHER" id="PTHR12236:SF95">
    <property type="entry name" value="CUTICULAR PROTEIN 76BD, ISOFORM C-RELATED"/>
    <property type="match status" value="1"/>
</dbReference>
<organism evidence="6 7">
    <name type="scientific">Gryllus longicercus</name>
    <dbReference type="NCBI Taxonomy" id="2509291"/>
    <lineage>
        <taxon>Eukaryota</taxon>
        <taxon>Metazoa</taxon>
        <taxon>Ecdysozoa</taxon>
        <taxon>Arthropoda</taxon>
        <taxon>Hexapoda</taxon>
        <taxon>Insecta</taxon>
        <taxon>Pterygota</taxon>
        <taxon>Neoptera</taxon>
        <taxon>Polyneoptera</taxon>
        <taxon>Orthoptera</taxon>
        <taxon>Ensifera</taxon>
        <taxon>Gryllidea</taxon>
        <taxon>Grylloidea</taxon>
        <taxon>Gryllidae</taxon>
        <taxon>Gryllinae</taxon>
        <taxon>Gryllus</taxon>
    </lineage>
</organism>